<comment type="caution">
    <text evidence="2">The sequence shown here is derived from an EMBL/GenBank/DDBJ whole genome shotgun (WGS) entry which is preliminary data.</text>
</comment>
<name>A0A0V0QA48_PSEPJ</name>
<proteinExistence type="predicted"/>
<dbReference type="InParanoid" id="A0A0V0QA48"/>
<accession>A0A0V0QA48</accession>
<dbReference type="EMBL" id="LDAU01000223">
    <property type="protein sequence ID" value="KRW99034.1"/>
    <property type="molecule type" value="Genomic_DNA"/>
</dbReference>
<evidence type="ECO:0000256" key="1">
    <source>
        <dbReference type="SAM" id="MobiDB-lite"/>
    </source>
</evidence>
<keyword evidence="3" id="KW-1185">Reference proteome</keyword>
<protein>
    <submittedName>
        <fullName evidence="2">Uncharacterized protein</fullName>
    </submittedName>
</protein>
<evidence type="ECO:0000313" key="3">
    <source>
        <dbReference type="Proteomes" id="UP000054937"/>
    </source>
</evidence>
<reference evidence="2 3" key="1">
    <citation type="journal article" date="2015" name="Sci. Rep.">
        <title>Genome of the facultative scuticociliatosis pathogen Pseudocohnilembus persalinus provides insight into its virulence through horizontal gene transfer.</title>
        <authorList>
            <person name="Xiong J."/>
            <person name="Wang G."/>
            <person name="Cheng J."/>
            <person name="Tian M."/>
            <person name="Pan X."/>
            <person name="Warren A."/>
            <person name="Jiang C."/>
            <person name="Yuan D."/>
            <person name="Miao W."/>
        </authorList>
    </citation>
    <scope>NUCLEOTIDE SEQUENCE [LARGE SCALE GENOMIC DNA]</scope>
    <source>
        <strain evidence="2">36N120E</strain>
    </source>
</reference>
<sequence length="299" mass="36059">MYDDDLTQKIFDKFCKLFKLLIYLQFQQNNFITLFNQFDTCYEFLEIKNEELGSQNHLQNQAQPDNIQQNKNLIENEFKVNQDKNQPDNILNQELVGESLQSSKDEQNQQKKQIIQQVQKQIDEIKQKEINKQNIIQNKNNNVKEIKQNDKNEITKDKQNLEQQQIPQQNNKIKDDKNQGEKQENKFIFLKLEPWKNKDYAILKLRNEIKLKSNYLKIQNLKNFLKQQSLKKQEQLGFVDIIKEKATNENINLYMYGNLITDDKMLVEDLQLKWQNQYGQKDRMIIKYELKFKKVDQDE</sequence>
<organism evidence="2 3">
    <name type="scientific">Pseudocohnilembus persalinus</name>
    <name type="common">Ciliate</name>
    <dbReference type="NCBI Taxonomy" id="266149"/>
    <lineage>
        <taxon>Eukaryota</taxon>
        <taxon>Sar</taxon>
        <taxon>Alveolata</taxon>
        <taxon>Ciliophora</taxon>
        <taxon>Intramacronucleata</taxon>
        <taxon>Oligohymenophorea</taxon>
        <taxon>Scuticociliatia</taxon>
        <taxon>Philasterida</taxon>
        <taxon>Pseudocohnilembidae</taxon>
        <taxon>Pseudocohnilembus</taxon>
    </lineage>
</organism>
<evidence type="ECO:0000313" key="2">
    <source>
        <dbReference type="EMBL" id="KRW99034.1"/>
    </source>
</evidence>
<dbReference type="Proteomes" id="UP000054937">
    <property type="component" value="Unassembled WGS sequence"/>
</dbReference>
<dbReference type="AlphaFoldDB" id="A0A0V0QA48"/>
<feature type="compositionally biased region" description="Low complexity" evidence="1">
    <location>
        <begin position="161"/>
        <end position="171"/>
    </location>
</feature>
<gene>
    <name evidence="2" type="ORF">PPERSA_11635</name>
</gene>
<feature type="region of interest" description="Disordered" evidence="1">
    <location>
        <begin position="158"/>
        <end position="180"/>
    </location>
</feature>